<dbReference type="EMBL" id="JAEFCI010008847">
    <property type="protein sequence ID" value="KAG5458194.1"/>
    <property type="molecule type" value="Genomic_DNA"/>
</dbReference>
<name>A0A8H7ZS27_9FUNG</name>
<feature type="compositionally biased region" description="Basic residues" evidence="1">
    <location>
        <begin position="30"/>
        <end position="39"/>
    </location>
</feature>
<protein>
    <submittedName>
        <fullName evidence="2">Uncharacterized protein</fullName>
    </submittedName>
</protein>
<feature type="compositionally biased region" description="Pro residues" evidence="1">
    <location>
        <begin position="19"/>
        <end position="29"/>
    </location>
</feature>
<proteinExistence type="predicted"/>
<evidence type="ECO:0000313" key="2">
    <source>
        <dbReference type="EMBL" id="KAG5458194.1"/>
    </source>
</evidence>
<sequence>MTAAPSASAFGILEEESKQPPPPPHPTPPRPRKLGRQGQKRGCAEMKRCVSRGWPLARVESQGKPHERPFARPRLEPHEDVRVLAQVSAAPAWSEACPPKRSLSVHALRQPGGLSRQLQGGDAVDGRRVQAAWHDNCRWFLRRRRGRVSSPFPGRRLQYCVRQGVRQDRPVVCPAQQAGFLRVKRKRVNPVA</sequence>
<evidence type="ECO:0000313" key="3">
    <source>
        <dbReference type="Proteomes" id="UP000673691"/>
    </source>
</evidence>
<accession>A0A8H7ZS27</accession>
<evidence type="ECO:0000256" key="1">
    <source>
        <dbReference type="SAM" id="MobiDB-lite"/>
    </source>
</evidence>
<feature type="region of interest" description="Disordered" evidence="1">
    <location>
        <begin position="1"/>
        <end position="47"/>
    </location>
</feature>
<organism evidence="2 3">
    <name type="scientific">Olpidium bornovanus</name>
    <dbReference type="NCBI Taxonomy" id="278681"/>
    <lineage>
        <taxon>Eukaryota</taxon>
        <taxon>Fungi</taxon>
        <taxon>Fungi incertae sedis</taxon>
        <taxon>Olpidiomycota</taxon>
        <taxon>Olpidiomycotina</taxon>
        <taxon>Olpidiomycetes</taxon>
        <taxon>Olpidiales</taxon>
        <taxon>Olpidiaceae</taxon>
        <taxon>Olpidium</taxon>
    </lineage>
</organism>
<dbReference type="AlphaFoldDB" id="A0A8H7ZS27"/>
<reference evidence="2 3" key="1">
    <citation type="journal article" name="Sci. Rep.">
        <title>Genome-scale phylogenetic analyses confirm Olpidium as the closest living zoosporic fungus to the non-flagellated, terrestrial fungi.</title>
        <authorList>
            <person name="Chang Y."/>
            <person name="Rochon D."/>
            <person name="Sekimoto S."/>
            <person name="Wang Y."/>
            <person name="Chovatia M."/>
            <person name="Sandor L."/>
            <person name="Salamov A."/>
            <person name="Grigoriev I.V."/>
            <person name="Stajich J.E."/>
            <person name="Spatafora J.W."/>
        </authorList>
    </citation>
    <scope>NUCLEOTIDE SEQUENCE [LARGE SCALE GENOMIC DNA]</scope>
    <source>
        <strain evidence="2">S191</strain>
    </source>
</reference>
<dbReference type="Proteomes" id="UP000673691">
    <property type="component" value="Unassembled WGS sequence"/>
</dbReference>
<keyword evidence="3" id="KW-1185">Reference proteome</keyword>
<gene>
    <name evidence="2" type="ORF">BJ554DRAFT_1628</name>
</gene>
<comment type="caution">
    <text evidence="2">The sequence shown here is derived from an EMBL/GenBank/DDBJ whole genome shotgun (WGS) entry which is preliminary data.</text>
</comment>